<feature type="domain" description="DUF6671" evidence="1">
    <location>
        <begin position="64"/>
        <end position="280"/>
    </location>
</feature>
<evidence type="ECO:0000259" key="1">
    <source>
        <dbReference type="Pfam" id="PF20376"/>
    </source>
</evidence>
<proteinExistence type="predicted"/>
<name>A0ABY9RC28_9FLAO</name>
<dbReference type="Pfam" id="PF20376">
    <property type="entry name" value="DUF6671"/>
    <property type="match status" value="1"/>
</dbReference>
<keyword evidence="3" id="KW-1185">Reference proteome</keyword>
<dbReference type="Proteomes" id="UP001180481">
    <property type="component" value="Chromosome"/>
</dbReference>
<dbReference type="EMBL" id="CP133721">
    <property type="protein sequence ID" value="WMW78388.1"/>
    <property type="molecule type" value="Genomic_DNA"/>
</dbReference>
<evidence type="ECO:0000313" key="2">
    <source>
        <dbReference type="EMBL" id="WMW78388.1"/>
    </source>
</evidence>
<accession>A0ABY9RC28</accession>
<gene>
    <name evidence="2" type="ORF">RF683_02785</name>
</gene>
<reference evidence="2" key="1">
    <citation type="submission" date="2023-09" db="EMBL/GenBank/DDBJ databases">
        <title>Flavobacterium sp. 20NA77.7 isolated from freshwater.</title>
        <authorList>
            <person name="Le V."/>
            <person name="Ko S.-R."/>
            <person name="Ahn C.-Y."/>
            <person name="Oh H.-M."/>
        </authorList>
    </citation>
    <scope>NUCLEOTIDE SEQUENCE</scope>
    <source>
        <strain evidence="2">20NA77.7</strain>
    </source>
</reference>
<protein>
    <recommendedName>
        <fullName evidence="1">DUF6671 domain-containing protein</fullName>
    </recommendedName>
</protein>
<sequence length="280" mass="31764">MHPTFINRTLFIATKHGKEHALAPLLLDKLGVGVEVAYIDTDIFGTFSGEINRSKSVLETLRDKCNRAREIYGIDLVLSSEGSFGPHPQIGFMPCNEEYLMLIDFSNDLEVVAKVFSIETNFSSMIIKTQEELINFADKVHFPSHKIIIRKSLTDFTDIKKGIGNFDDLIFYFNEIKSQQGYAYVETDMRALHNPSRMKVIEQAGEKLIEKLNKFCPNCSTPGFDITKFEKGLPCSWCGNPTQSILYTIATCSKCLFLEKHKFPNGKQVEDPQYCSFCNP</sequence>
<organism evidence="2 3">
    <name type="scientific">Flavobacterium nakdongensis</name>
    <dbReference type="NCBI Taxonomy" id="3073563"/>
    <lineage>
        <taxon>Bacteria</taxon>
        <taxon>Pseudomonadati</taxon>
        <taxon>Bacteroidota</taxon>
        <taxon>Flavobacteriia</taxon>
        <taxon>Flavobacteriales</taxon>
        <taxon>Flavobacteriaceae</taxon>
        <taxon>Flavobacterium</taxon>
    </lineage>
</organism>
<dbReference type="RefSeq" id="WP_309532696.1">
    <property type="nucleotide sequence ID" value="NZ_CP133721.1"/>
</dbReference>
<evidence type="ECO:0000313" key="3">
    <source>
        <dbReference type="Proteomes" id="UP001180481"/>
    </source>
</evidence>
<dbReference type="InterPro" id="IPR046612">
    <property type="entry name" value="DUF6671"/>
</dbReference>